<dbReference type="Proteomes" id="UP000660745">
    <property type="component" value="Unassembled WGS sequence"/>
</dbReference>
<feature type="domain" description="Trypsin-co-occurring" evidence="1">
    <location>
        <begin position="8"/>
        <end position="95"/>
    </location>
</feature>
<proteinExistence type="predicted"/>
<dbReference type="NCBIfam" id="NF041216">
    <property type="entry name" value="CU044_2847_fam"/>
    <property type="match status" value="1"/>
</dbReference>
<organism evidence="2 3">
    <name type="scientific">Nonomuraea glycinis</name>
    <dbReference type="NCBI Taxonomy" id="2047744"/>
    <lineage>
        <taxon>Bacteria</taxon>
        <taxon>Bacillati</taxon>
        <taxon>Actinomycetota</taxon>
        <taxon>Actinomycetes</taxon>
        <taxon>Streptosporangiales</taxon>
        <taxon>Streptosporangiaceae</taxon>
        <taxon>Nonomuraea</taxon>
    </lineage>
</organism>
<comment type="caution">
    <text evidence="2">The sequence shown here is derived from an EMBL/GenBank/DDBJ whole genome shotgun (WGS) entry which is preliminary data.</text>
</comment>
<evidence type="ECO:0000259" key="1">
    <source>
        <dbReference type="Pfam" id="PF19493"/>
    </source>
</evidence>
<reference evidence="2" key="1">
    <citation type="journal article" date="2014" name="Int. J. Syst. Evol. Microbiol.">
        <title>Complete genome sequence of Corynebacterium casei LMG S-19264T (=DSM 44701T), isolated from a smear-ripened cheese.</title>
        <authorList>
            <consortium name="US DOE Joint Genome Institute (JGI-PGF)"/>
            <person name="Walter F."/>
            <person name="Albersmeier A."/>
            <person name="Kalinowski J."/>
            <person name="Ruckert C."/>
        </authorList>
    </citation>
    <scope>NUCLEOTIDE SEQUENCE</scope>
    <source>
        <strain evidence="2">CGMCC 4.7430</strain>
    </source>
</reference>
<name>A0A918EBF5_9ACTN</name>
<reference evidence="2" key="2">
    <citation type="submission" date="2020-09" db="EMBL/GenBank/DDBJ databases">
        <authorList>
            <person name="Sun Q."/>
            <person name="Zhou Y."/>
        </authorList>
    </citation>
    <scope>NUCLEOTIDE SEQUENCE</scope>
    <source>
        <strain evidence="2">CGMCC 4.7430</strain>
    </source>
</reference>
<evidence type="ECO:0000313" key="3">
    <source>
        <dbReference type="Proteomes" id="UP000660745"/>
    </source>
</evidence>
<dbReference type="EMBL" id="BMNK01000028">
    <property type="protein sequence ID" value="GGP18235.1"/>
    <property type="molecule type" value="Genomic_DNA"/>
</dbReference>
<gene>
    <name evidence="2" type="ORF">GCM10012278_89730</name>
</gene>
<dbReference type="RefSeq" id="WP_189144899.1">
    <property type="nucleotide sequence ID" value="NZ_BMNK01000028.1"/>
</dbReference>
<sequence>MTNVVRYQVDEHTTVAFEIDPPPGYQPAGAKAVAGSVQDALEPAIEAARVVLAKIKEVRPDEVQVKFGIKVSGTTSWLVAKAATEGNFEVTLTWKS</sequence>
<keyword evidence="3" id="KW-1185">Reference proteome</keyword>
<dbReference type="AlphaFoldDB" id="A0A918EBF5"/>
<evidence type="ECO:0000313" key="2">
    <source>
        <dbReference type="EMBL" id="GGP18235.1"/>
    </source>
</evidence>
<protein>
    <recommendedName>
        <fullName evidence="1">Trypsin-co-occurring domain-containing protein</fullName>
    </recommendedName>
</protein>
<dbReference type="Pfam" id="PF19493">
    <property type="entry name" value="Trypco1"/>
    <property type="match status" value="1"/>
</dbReference>
<dbReference type="InterPro" id="IPR045794">
    <property type="entry name" value="Trypco1"/>
</dbReference>
<accession>A0A918EBF5</accession>